<dbReference type="AlphaFoldDB" id="E4ZM54"/>
<evidence type="ECO:0000313" key="1">
    <source>
        <dbReference type="EMBL" id="CBX92403.1"/>
    </source>
</evidence>
<evidence type="ECO:0000313" key="2">
    <source>
        <dbReference type="Proteomes" id="UP000002668"/>
    </source>
</evidence>
<dbReference type="HOGENOM" id="CLU_2158884_0_0_1"/>
<accession>E4ZM54</accession>
<keyword evidence="2" id="KW-1185">Reference proteome</keyword>
<dbReference type="VEuPathDB" id="FungiDB:LEMA_P051090.1"/>
<sequence length="111" mass="12086">MCLSCSCDTKPVGTASSSPWRDDCTLVLKNTCLSYNRQYQWLNGSTPMTDRSALLIDGQRLRLRLPVPARKAGLAVKEFAVTTHVAPSTANLEPWDGELVGPGMFGALLFV</sequence>
<dbReference type="EMBL" id="FP929094">
    <property type="protein sequence ID" value="CBX92403.1"/>
    <property type="molecule type" value="Genomic_DNA"/>
</dbReference>
<name>E4ZM54_LEPMJ</name>
<organism evidence="2">
    <name type="scientific">Leptosphaeria maculans (strain JN3 / isolate v23.1.3 / race Av1-4-5-6-7-8)</name>
    <name type="common">Blackleg fungus</name>
    <name type="synonym">Phoma lingam</name>
    <dbReference type="NCBI Taxonomy" id="985895"/>
    <lineage>
        <taxon>Eukaryota</taxon>
        <taxon>Fungi</taxon>
        <taxon>Dikarya</taxon>
        <taxon>Ascomycota</taxon>
        <taxon>Pezizomycotina</taxon>
        <taxon>Dothideomycetes</taxon>
        <taxon>Pleosporomycetidae</taxon>
        <taxon>Pleosporales</taxon>
        <taxon>Pleosporineae</taxon>
        <taxon>Leptosphaeriaceae</taxon>
        <taxon>Plenodomus</taxon>
        <taxon>Plenodomus lingam/Leptosphaeria maculans species complex</taxon>
    </lineage>
</organism>
<dbReference type="InParanoid" id="E4ZM54"/>
<gene>
    <name evidence="1" type="ORF">LEMA_P051090.1</name>
</gene>
<dbReference type="Proteomes" id="UP000002668">
    <property type="component" value="Genome"/>
</dbReference>
<proteinExistence type="predicted"/>
<reference evidence="2" key="1">
    <citation type="journal article" date="2011" name="Nat. Commun.">
        <title>Effector diversification within compartments of the Leptosphaeria maculans genome affected by Repeat-Induced Point mutations.</title>
        <authorList>
            <person name="Rouxel T."/>
            <person name="Grandaubert J."/>
            <person name="Hane J.K."/>
            <person name="Hoede C."/>
            <person name="van de Wouw A.P."/>
            <person name="Couloux A."/>
            <person name="Dominguez V."/>
            <person name="Anthouard V."/>
            <person name="Bally P."/>
            <person name="Bourras S."/>
            <person name="Cozijnsen A.J."/>
            <person name="Ciuffetti L.M."/>
            <person name="Degrave A."/>
            <person name="Dilmaghani A."/>
            <person name="Duret L."/>
            <person name="Fudal I."/>
            <person name="Goodwin S.B."/>
            <person name="Gout L."/>
            <person name="Glaser N."/>
            <person name="Linglin J."/>
            <person name="Kema G.H.J."/>
            <person name="Lapalu N."/>
            <person name="Lawrence C.B."/>
            <person name="May K."/>
            <person name="Meyer M."/>
            <person name="Ollivier B."/>
            <person name="Poulain J."/>
            <person name="Schoch C.L."/>
            <person name="Simon A."/>
            <person name="Spatafora J.W."/>
            <person name="Stachowiak A."/>
            <person name="Turgeon B.G."/>
            <person name="Tyler B.M."/>
            <person name="Vincent D."/>
            <person name="Weissenbach J."/>
            <person name="Amselem J."/>
            <person name="Quesneville H."/>
            <person name="Oliver R.P."/>
            <person name="Wincker P."/>
            <person name="Balesdent M.-H."/>
            <person name="Howlett B.J."/>
        </authorList>
    </citation>
    <scope>NUCLEOTIDE SEQUENCE [LARGE SCALE GENOMIC DNA]</scope>
    <source>
        <strain evidence="2">JN3 / isolate v23.1.3 / race Av1-4-5-6-7-8</strain>
    </source>
</reference>
<protein>
    <submittedName>
        <fullName evidence="1">Predicted protein</fullName>
    </submittedName>
</protein>